<dbReference type="PANTHER" id="PTHR31001:SF49">
    <property type="entry name" value="ZN(II)2CYS6 TRANSCRIPTION FACTOR (EUROFUNG)"/>
    <property type="match status" value="1"/>
</dbReference>
<gene>
    <name evidence="6" type="ORF">FOC4_g10009885</name>
</gene>
<dbReference type="OrthoDB" id="187139at2759"/>
<name>N1S136_FUSC4</name>
<evidence type="ECO:0000256" key="4">
    <source>
        <dbReference type="SAM" id="MobiDB-lite"/>
    </source>
</evidence>
<dbReference type="Gene3D" id="4.10.240.10">
    <property type="entry name" value="Zn(2)-C6 fungal-type DNA-binding domain"/>
    <property type="match status" value="1"/>
</dbReference>
<dbReference type="GO" id="GO:0006351">
    <property type="term" value="P:DNA-templated transcription"/>
    <property type="evidence" value="ECO:0007669"/>
    <property type="project" value="InterPro"/>
</dbReference>
<feature type="domain" description="Zn(2)-C6 fungal-type" evidence="5">
    <location>
        <begin position="29"/>
        <end position="60"/>
    </location>
</feature>
<dbReference type="AlphaFoldDB" id="N1S136"/>
<proteinExistence type="predicted"/>
<dbReference type="Proteomes" id="UP000016929">
    <property type="component" value="Unassembled WGS sequence"/>
</dbReference>
<keyword evidence="7" id="KW-1185">Reference proteome</keyword>
<keyword evidence="2" id="KW-0479">Metal-binding</keyword>
<dbReference type="GO" id="GO:0005634">
    <property type="term" value="C:nucleus"/>
    <property type="evidence" value="ECO:0007669"/>
    <property type="project" value="UniProtKB-SubCell"/>
</dbReference>
<evidence type="ECO:0000256" key="3">
    <source>
        <dbReference type="ARBA" id="ARBA00023242"/>
    </source>
</evidence>
<evidence type="ECO:0000313" key="7">
    <source>
        <dbReference type="Proteomes" id="UP000016929"/>
    </source>
</evidence>
<dbReference type="CDD" id="cd12148">
    <property type="entry name" value="fungal_TF_MHR"/>
    <property type="match status" value="2"/>
</dbReference>
<feature type="region of interest" description="Disordered" evidence="4">
    <location>
        <begin position="42"/>
        <end position="72"/>
    </location>
</feature>
<reference evidence="7" key="2">
    <citation type="journal article" date="2014" name="PLoS ONE">
        <title>Genome and Transcriptome Analysis of the Fungal Pathogen Fusarium oxysporum f. sp. cubense Causing Banana Vascular Wilt Disease.</title>
        <authorList>
            <person name="Guo L."/>
            <person name="Han L."/>
            <person name="Yang L."/>
            <person name="Zeng H."/>
            <person name="Fan D."/>
            <person name="Zhu Y."/>
            <person name="Feng Y."/>
            <person name="Wang G."/>
            <person name="Peng C."/>
            <person name="Jiang X."/>
            <person name="Zhou D."/>
            <person name="Ni P."/>
            <person name="Liang C."/>
            <person name="Liu L."/>
            <person name="Wang J."/>
            <person name="Mao C."/>
            <person name="Fang X."/>
            <person name="Peng M."/>
            <person name="Huang J."/>
        </authorList>
    </citation>
    <scope>NUCLEOTIDE SEQUENCE [LARGE SCALE GENOMIC DNA]</scope>
    <source>
        <strain evidence="7">race 4</strain>
    </source>
</reference>
<dbReference type="EMBL" id="KB726307">
    <property type="protein sequence ID" value="EMT71386.1"/>
    <property type="molecule type" value="Genomic_DNA"/>
</dbReference>
<dbReference type="SMART" id="SM00906">
    <property type="entry name" value="Fungal_trans"/>
    <property type="match status" value="2"/>
</dbReference>
<dbReference type="GO" id="GO:0000981">
    <property type="term" value="F:DNA-binding transcription factor activity, RNA polymerase II-specific"/>
    <property type="evidence" value="ECO:0007669"/>
    <property type="project" value="InterPro"/>
</dbReference>
<dbReference type="GO" id="GO:0008270">
    <property type="term" value="F:zinc ion binding"/>
    <property type="evidence" value="ECO:0007669"/>
    <property type="project" value="InterPro"/>
</dbReference>
<dbReference type="Pfam" id="PF04082">
    <property type="entry name" value="Fungal_trans"/>
    <property type="match status" value="2"/>
</dbReference>
<dbReference type="CDD" id="cd00067">
    <property type="entry name" value="GAL4"/>
    <property type="match status" value="1"/>
</dbReference>
<dbReference type="GO" id="GO:0003677">
    <property type="term" value="F:DNA binding"/>
    <property type="evidence" value="ECO:0007669"/>
    <property type="project" value="InterPro"/>
</dbReference>
<dbReference type="STRING" id="1229665.N1S136"/>
<accession>N1S136</accession>
<evidence type="ECO:0000256" key="2">
    <source>
        <dbReference type="ARBA" id="ARBA00022723"/>
    </source>
</evidence>
<protein>
    <recommendedName>
        <fullName evidence="5">Zn(2)-C6 fungal-type domain-containing protein</fullName>
    </recommendedName>
</protein>
<dbReference type="InterPro" id="IPR007219">
    <property type="entry name" value="XnlR_reg_dom"/>
</dbReference>
<dbReference type="PROSITE" id="PS00463">
    <property type="entry name" value="ZN2_CY6_FUNGAL_1"/>
    <property type="match status" value="1"/>
</dbReference>
<comment type="subcellular location">
    <subcellularLocation>
        <location evidence="1">Nucleus</location>
    </subcellularLocation>
</comment>
<dbReference type="SMART" id="SM00066">
    <property type="entry name" value="GAL4"/>
    <property type="match status" value="1"/>
</dbReference>
<organism evidence="6 7">
    <name type="scientific">Fusarium oxysporum f. sp. cubense (strain race 4)</name>
    <name type="common">Panama disease fungus</name>
    <dbReference type="NCBI Taxonomy" id="2502994"/>
    <lineage>
        <taxon>Eukaryota</taxon>
        <taxon>Fungi</taxon>
        <taxon>Dikarya</taxon>
        <taxon>Ascomycota</taxon>
        <taxon>Pezizomycotina</taxon>
        <taxon>Sordariomycetes</taxon>
        <taxon>Hypocreomycetidae</taxon>
        <taxon>Hypocreales</taxon>
        <taxon>Nectriaceae</taxon>
        <taxon>Fusarium</taxon>
        <taxon>Fusarium oxysporum species complex</taxon>
    </lineage>
</organism>
<dbReference type="InterPro" id="IPR036864">
    <property type="entry name" value="Zn2-C6_fun-type_DNA-bd_sf"/>
</dbReference>
<reference evidence="7" key="1">
    <citation type="submission" date="2012-09" db="EMBL/GenBank/DDBJ databases">
        <title>Genome sequencing and comparative transcriptomics of race 1 and race 4 of banana pathogen: Fusarium oxysporum f. sp. cubense.</title>
        <authorList>
            <person name="Fang X."/>
            <person name="Huang J."/>
        </authorList>
    </citation>
    <scope>NUCLEOTIDE SEQUENCE [LARGE SCALE GENOMIC DNA]</scope>
    <source>
        <strain evidence="7">race 4</strain>
    </source>
</reference>
<dbReference type="Pfam" id="PF00172">
    <property type="entry name" value="Zn_clus"/>
    <property type="match status" value="1"/>
</dbReference>
<sequence length="1202" mass="136185">MTNQSLAGHITKFRVSQTPRIKRNRPAVSCSTCRARKQKCDRQQPCGPCQKRGVQNSCHLEPTSRPPAASLANRVDSRVQDELRQMQSLLQSLLSQPNQDQVATSCENLAAGVDRIRQAINYRAVTAPQVDQPPDIVFGSLAKATLEDVLAALPSRQDSDNIVLTYLNARHIAVPFIHIHQFRRQYEAFWNNPGSANLLWASILFSVLALGASMPDGRGNHHQSSAFISMSARCLISGQYSTATEFSVEALAMHLHARCFHQEDRDINLSQLHALTVRIAQQRCYHVDGGDYLQALTPFQVEMRRRIWYYLQYYDVLLSLEHGLPPLIHEDTYSVGHPTNVTDDEFDEETKVIFASPVAEANAALPCVYMSRLLPILRNIIRHALGFKTCNYKDALFLKSQLEAWYRSIPLCLRVHSIKDTCLTNTTFTALQRILFQLIYNTGIALIYRPFLNIMSLENRYCETALDMSRKNALRSIEVYIEVDQEMQRGGRLYNDPQVRANLPVNDFFITMIMAPLEFFGCPNLPQSQKGYIIHTLETAAQLWPTRSCVSSYALESSRLLQVILADIHSSTSIEHPIYPNISNSSQESALLQTFGTYGPRGDDACEFDNFPWNTTTMSDWNSCHLEPTSRPPAASLANRVDSRVQDELRQMQSLLQSLLSQPNQDQVATSCENLAAGVDRIRQAINYRAVTAPQVDQPPDIVFGSLAKATLEDVLAALPSRQDSDNIVLTYLNARHIAVPFIHIHQFRRQYEAFWNNPGSANLLWASILFSVLALGASMPDGRGNHHQSSAFISMSARCLISGQYSTATEFSVEALAMHLHARCFHQEDRDINLSQLHALTVRIAQQRCYHVDGGDYLQALTPFQVEMRRRIWYYLQYYDVLLSLEHGLPPLIHEDTYSVGHPTNVTDDEFDEETKVIFASPVAEANAALPCVYMSRLLPILRNIIRHALGFKTCNYKDALFLKSQLEAWYRSIPLCLRVHSIKDTCLTNTTFTALQRILFQLIYNTGIALIYRPFLNIMSLENRYCETALDMSRKNALRSIEVYIEVDQEMQRGGRLYNDPQVRANLPVNDFFITMIMAPLEFFGCPNLPQSQKGYIIHTLETAAQLWPTRSCVSSYALESSRLLQVILADIHSSTSIEHPIYPNISNSSQESALLQTFGTYGPRGDDACEFDNFPWNTTTMSDWVCAHFHIRRYATDET</sequence>
<evidence type="ECO:0000256" key="1">
    <source>
        <dbReference type="ARBA" id="ARBA00004123"/>
    </source>
</evidence>
<dbReference type="PANTHER" id="PTHR31001">
    <property type="entry name" value="UNCHARACTERIZED TRANSCRIPTIONAL REGULATORY PROTEIN"/>
    <property type="match status" value="1"/>
</dbReference>
<keyword evidence="3" id="KW-0539">Nucleus</keyword>
<dbReference type="SUPFAM" id="SSF57701">
    <property type="entry name" value="Zn2/Cys6 DNA-binding domain"/>
    <property type="match status" value="1"/>
</dbReference>
<evidence type="ECO:0000259" key="5">
    <source>
        <dbReference type="PROSITE" id="PS50048"/>
    </source>
</evidence>
<dbReference type="HOGENOM" id="CLU_270626_0_0_1"/>
<dbReference type="InterPro" id="IPR050613">
    <property type="entry name" value="Sec_Metabolite_Reg"/>
</dbReference>
<dbReference type="PROSITE" id="PS50048">
    <property type="entry name" value="ZN2_CY6_FUNGAL_2"/>
    <property type="match status" value="1"/>
</dbReference>
<evidence type="ECO:0000313" key="6">
    <source>
        <dbReference type="EMBL" id="EMT71386.1"/>
    </source>
</evidence>
<dbReference type="InterPro" id="IPR001138">
    <property type="entry name" value="Zn2Cys6_DnaBD"/>
</dbReference>